<name>A0A4Q2JUS2_9MICO</name>
<protein>
    <recommendedName>
        <fullName evidence="1">D-inositol 3-phosphate glycosyltransferase</fullName>
    </recommendedName>
</protein>
<dbReference type="InterPro" id="IPR028098">
    <property type="entry name" value="Glyco_trans_4-like_N"/>
</dbReference>
<reference evidence="6 7" key="1">
    <citation type="submission" date="2019-01" db="EMBL/GenBank/DDBJ databases">
        <authorList>
            <person name="Li J."/>
        </authorList>
    </citation>
    <scope>NUCLEOTIDE SEQUENCE [LARGE SCALE GENOMIC DNA]</scope>
    <source>
        <strain evidence="6 7">CGMCC 4.7180</strain>
    </source>
</reference>
<evidence type="ECO:0000313" key="7">
    <source>
        <dbReference type="Proteomes" id="UP000292881"/>
    </source>
</evidence>
<dbReference type="Proteomes" id="UP000292881">
    <property type="component" value="Unassembled WGS sequence"/>
</dbReference>
<dbReference type="EMBL" id="SDPL01000031">
    <property type="protein sequence ID" value="RXZ50140.1"/>
    <property type="molecule type" value="Genomic_DNA"/>
</dbReference>
<dbReference type="InterPro" id="IPR001296">
    <property type="entry name" value="Glyco_trans_1"/>
</dbReference>
<proteinExistence type="predicted"/>
<dbReference type="Pfam" id="PF13439">
    <property type="entry name" value="Glyco_transf_4"/>
    <property type="match status" value="1"/>
</dbReference>
<organism evidence="6 7">
    <name type="scientific">Agromyces binzhouensis</name>
    <dbReference type="NCBI Taxonomy" id="1817495"/>
    <lineage>
        <taxon>Bacteria</taxon>
        <taxon>Bacillati</taxon>
        <taxon>Actinomycetota</taxon>
        <taxon>Actinomycetes</taxon>
        <taxon>Micrococcales</taxon>
        <taxon>Microbacteriaceae</taxon>
        <taxon>Agromyces</taxon>
    </lineage>
</organism>
<gene>
    <name evidence="6" type="ORF">ESO86_03440</name>
</gene>
<comment type="caution">
    <text evidence="6">The sequence shown here is derived from an EMBL/GenBank/DDBJ whole genome shotgun (WGS) entry which is preliminary data.</text>
</comment>
<dbReference type="SUPFAM" id="SSF53756">
    <property type="entry name" value="UDP-Glycosyltransferase/glycogen phosphorylase"/>
    <property type="match status" value="1"/>
</dbReference>
<dbReference type="GO" id="GO:1901137">
    <property type="term" value="P:carbohydrate derivative biosynthetic process"/>
    <property type="evidence" value="ECO:0007669"/>
    <property type="project" value="UniProtKB-ARBA"/>
</dbReference>
<feature type="domain" description="Glycosyltransferase subfamily 4-like N-terminal" evidence="5">
    <location>
        <begin position="38"/>
        <end position="203"/>
    </location>
</feature>
<dbReference type="AlphaFoldDB" id="A0A4Q2JUS2"/>
<dbReference type="GO" id="GO:0016757">
    <property type="term" value="F:glycosyltransferase activity"/>
    <property type="evidence" value="ECO:0007669"/>
    <property type="project" value="UniProtKB-KW"/>
</dbReference>
<evidence type="ECO:0000259" key="4">
    <source>
        <dbReference type="Pfam" id="PF00534"/>
    </source>
</evidence>
<dbReference type="InterPro" id="IPR050194">
    <property type="entry name" value="Glycosyltransferase_grp1"/>
</dbReference>
<sequence>IRPPGRARRGASHRACVPAARGWRVTKLVLAHDYLVQVGGAERVVAEWAAGFDAQRVVTLAYRPESTFAAFAAMDVEASIPAAMSGQVERMLPALPAIAARTRVAGGDVALVSSSGWAHRFHYEMPHVVYVHSPARWLYAADDYRLRLSAVRRAGLAVSTPILRRGDAEAMARATAIVANSEVTRERIREAYGLESIVVHPPVEPVADEAVAPGRELPRDFAVVVARDRGYKNVSLAVEAARAAGLEIAVVGSGSESLDDPAEGVHGLGRATDAELCWVYRNAAVVIGAGREDFGLTILEAALEGTPAATVAAGGYLETVSPGVSGALAASATVDDLADAIRTARGVDPAGVRDWGRAFRRDAHVARLASLIEEAVGRA</sequence>
<keyword evidence="7" id="KW-1185">Reference proteome</keyword>
<dbReference type="Pfam" id="PF00534">
    <property type="entry name" value="Glycos_transf_1"/>
    <property type="match status" value="1"/>
</dbReference>
<feature type="domain" description="Glycosyl transferase family 1" evidence="4">
    <location>
        <begin position="219"/>
        <end position="343"/>
    </location>
</feature>
<dbReference type="OrthoDB" id="9801573at2"/>
<keyword evidence="2" id="KW-0328">Glycosyltransferase</keyword>
<keyword evidence="3 6" id="KW-0808">Transferase</keyword>
<dbReference type="Gene3D" id="3.40.50.2000">
    <property type="entry name" value="Glycogen Phosphorylase B"/>
    <property type="match status" value="2"/>
</dbReference>
<dbReference type="PANTHER" id="PTHR45947">
    <property type="entry name" value="SULFOQUINOVOSYL TRANSFERASE SQD2"/>
    <property type="match status" value="1"/>
</dbReference>
<feature type="non-terminal residue" evidence="6">
    <location>
        <position position="1"/>
    </location>
</feature>
<evidence type="ECO:0000259" key="5">
    <source>
        <dbReference type="Pfam" id="PF13439"/>
    </source>
</evidence>
<evidence type="ECO:0000256" key="1">
    <source>
        <dbReference type="ARBA" id="ARBA00021292"/>
    </source>
</evidence>
<evidence type="ECO:0000313" key="6">
    <source>
        <dbReference type="EMBL" id="RXZ50140.1"/>
    </source>
</evidence>
<evidence type="ECO:0000256" key="3">
    <source>
        <dbReference type="ARBA" id="ARBA00022679"/>
    </source>
</evidence>
<accession>A0A4Q2JUS2</accession>
<evidence type="ECO:0000256" key="2">
    <source>
        <dbReference type="ARBA" id="ARBA00022676"/>
    </source>
</evidence>
<dbReference type="PANTHER" id="PTHR45947:SF3">
    <property type="entry name" value="SULFOQUINOVOSYL TRANSFERASE SQD2"/>
    <property type="match status" value="1"/>
</dbReference>